<dbReference type="EMBL" id="JAGMUV010000013">
    <property type="protein sequence ID" value="KAH7136375.1"/>
    <property type="molecule type" value="Genomic_DNA"/>
</dbReference>
<evidence type="ECO:0000313" key="2">
    <source>
        <dbReference type="Proteomes" id="UP000738349"/>
    </source>
</evidence>
<comment type="caution">
    <text evidence="1">The sequence shown here is derived from an EMBL/GenBank/DDBJ whole genome shotgun (WGS) entry which is preliminary data.</text>
</comment>
<dbReference type="Gene3D" id="3.30.160.60">
    <property type="entry name" value="Classic Zinc Finger"/>
    <property type="match status" value="1"/>
</dbReference>
<name>A0A9P9EEG6_9HYPO</name>
<organism evidence="1 2">
    <name type="scientific">Dactylonectria macrodidyma</name>
    <dbReference type="NCBI Taxonomy" id="307937"/>
    <lineage>
        <taxon>Eukaryota</taxon>
        <taxon>Fungi</taxon>
        <taxon>Dikarya</taxon>
        <taxon>Ascomycota</taxon>
        <taxon>Pezizomycotina</taxon>
        <taxon>Sordariomycetes</taxon>
        <taxon>Hypocreomycetidae</taxon>
        <taxon>Hypocreales</taxon>
        <taxon>Nectriaceae</taxon>
        <taxon>Dactylonectria</taxon>
    </lineage>
</organism>
<protein>
    <recommendedName>
        <fullName evidence="3">C2H2-type domain-containing protein</fullName>
    </recommendedName>
</protein>
<dbReference type="OrthoDB" id="654211at2759"/>
<accession>A0A9P9EEG6</accession>
<evidence type="ECO:0008006" key="3">
    <source>
        <dbReference type="Google" id="ProtNLM"/>
    </source>
</evidence>
<reference evidence="1" key="1">
    <citation type="journal article" date="2021" name="Nat. Commun.">
        <title>Genetic determinants of endophytism in the Arabidopsis root mycobiome.</title>
        <authorList>
            <person name="Mesny F."/>
            <person name="Miyauchi S."/>
            <person name="Thiergart T."/>
            <person name="Pickel B."/>
            <person name="Atanasova L."/>
            <person name="Karlsson M."/>
            <person name="Huettel B."/>
            <person name="Barry K.W."/>
            <person name="Haridas S."/>
            <person name="Chen C."/>
            <person name="Bauer D."/>
            <person name="Andreopoulos W."/>
            <person name="Pangilinan J."/>
            <person name="LaButti K."/>
            <person name="Riley R."/>
            <person name="Lipzen A."/>
            <person name="Clum A."/>
            <person name="Drula E."/>
            <person name="Henrissat B."/>
            <person name="Kohler A."/>
            <person name="Grigoriev I.V."/>
            <person name="Martin F.M."/>
            <person name="Hacquard S."/>
        </authorList>
    </citation>
    <scope>NUCLEOTIDE SEQUENCE</scope>
    <source>
        <strain evidence="1">MPI-CAGE-AT-0147</strain>
    </source>
</reference>
<evidence type="ECO:0000313" key="1">
    <source>
        <dbReference type="EMBL" id="KAH7136375.1"/>
    </source>
</evidence>
<gene>
    <name evidence="1" type="ORF">EDB81DRAFT_802028</name>
</gene>
<keyword evidence="2" id="KW-1185">Reference proteome</keyword>
<proteinExistence type="predicted"/>
<dbReference type="AlphaFoldDB" id="A0A9P9EEG6"/>
<sequence length="182" mass="20652">MIKQLPRLQHEDVDRPCLALYSPANNVASTTGSGSQSPMPDSETTLTPNLRTCPQCHAKFSLQALEKHLLIHTSAFPCRLNDEPGCGETFKTERGQQRHWHEACKYAGKKLLPYRCCCGKEVKRWDRLKKHAGQCLNSIHQFGDSQHICNCGARFETWPGIKAHHESTHQKTPGRPKKKQNR</sequence>
<dbReference type="Proteomes" id="UP000738349">
    <property type="component" value="Unassembled WGS sequence"/>
</dbReference>